<dbReference type="GO" id="GO:0006508">
    <property type="term" value="P:proteolysis"/>
    <property type="evidence" value="ECO:0007669"/>
    <property type="project" value="UniProtKB-KW"/>
</dbReference>
<comment type="cofactor">
    <cofactor evidence="1">
        <name>Co(2+)</name>
        <dbReference type="ChEBI" id="CHEBI:48828"/>
    </cofactor>
</comment>
<evidence type="ECO:0000256" key="4">
    <source>
        <dbReference type="ARBA" id="ARBA00008236"/>
    </source>
</evidence>
<dbReference type="GO" id="GO:0008237">
    <property type="term" value="F:metallopeptidase activity"/>
    <property type="evidence" value="ECO:0007669"/>
    <property type="project" value="UniProtKB-KW"/>
</dbReference>
<evidence type="ECO:0000256" key="2">
    <source>
        <dbReference type="ARBA" id="ARBA00001946"/>
    </source>
</evidence>
<dbReference type="Pfam" id="PF02073">
    <property type="entry name" value="Peptidase_M29"/>
    <property type="match status" value="1"/>
</dbReference>
<dbReference type="InterPro" id="IPR000787">
    <property type="entry name" value="Peptidase_M29"/>
</dbReference>
<keyword evidence="7" id="KW-0479">Metal-binding</keyword>
<evidence type="ECO:0000256" key="8">
    <source>
        <dbReference type="ARBA" id="ARBA00022801"/>
    </source>
</evidence>
<dbReference type="Proteomes" id="UP000268469">
    <property type="component" value="Unassembled WGS sequence"/>
</dbReference>
<dbReference type="SUPFAM" id="SSF144052">
    <property type="entry name" value="Thermophilic metalloprotease-like"/>
    <property type="match status" value="1"/>
</dbReference>
<dbReference type="PANTHER" id="PTHR34448">
    <property type="entry name" value="AMINOPEPTIDASE"/>
    <property type="match status" value="1"/>
</dbReference>
<dbReference type="AlphaFoldDB" id="A0A660SC81"/>
<evidence type="ECO:0000256" key="3">
    <source>
        <dbReference type="ARBA" id="ARBA00001947"/>
    </source>
</evidence>
<name>A0A660SC81_UNCW3</name>
<dbReference type="GO" id="GO:0046872">
    <property type="term" value="F:metal ion binding"/>
    <property type="evidence" value="ECO:0007669"/>
    <property type="project" value="UniProtKB-KW"/>
</dbReference>
<dbReference type="GO" id="GO:0004177">
    <property type="term" value="F:aminopeptidase activity"/>
    <property type="evidence" value="ECO:0007669"/>
    <property type="project" value="UniProtKB-KW"/>
</dbReference>
<comment type="cofactor">
    <cofactor evidence="2">
        <name>Mg(2+)</name>
        <dbReference type="ChEBI" id="CHEBI:18420"/>
    </cofactor>
</comment>
<feature type="non-terminal residue" evidence="10">
    <location>
        <position position="205"/>
    </location>
</feature>
<evidence type="ECO:0000256" key="7">
    <source>
        <dbReference type="ARBA" id="ARBA00022723"/>
    </source>
</evidence>
<accession>A0A660SC81</accession>
<evidence type="ECO:0000256" key="5">
    <source>
        <dbReference type="ARBA" id="ARBA00022438"/>
    </source>
</evidence>
<keyword evidence="8" id="KW-0378">Hydrolase</keyword>
<proteinExistence type="inferred from homology"/>
<gene>
    <name evidence="10" type="ORF">DRP53_10730</name>
</gene>
<organism evidence="10 11">
    <name type="scientific">candidate division WOR-3 bacterium</name>
    <dbReference type="NCBI Taxonomy" id="2052148"/>
    <lineage>
        <taxon>Bacteria</taxon>
        <taxon>Bacteria division WOR-3</taxon>
    </lineage>
</organism>
<dbReference type="EMBL" id="QNBE01000160">
    <property type="protein sequence ID" value="RKX68455.1"/>
    <property type="molecule type" value="Genomic_DNA"/>
</dbReference>
<dbReference type="PANTHER" id="PTHR34448:SF1">
    <property type="entry name" value="BLL6088 PROTEIN"/>
    <property type="match status" value="1"/>
</dbReference>
<comment type="similarity">
    <text evidence="4">Belongs to the peptidase M29 family.</text>
</comment>
<dbReference type="InterPro" id="IPR052170">
    <property type="entry name" value="M29_Exopeptidase"/>
</dbReference>
<evidence type="ECO:0000313" key="10">
    <source>
        <dbReference type="EMBL" id="RKX68455.1"/>
    </source>
</evidence>
<sequence>MKDHRVERLADLLLRYSLGIKKNELLLIQASPPATPLIKELYKQALLLGAHPHTFITIEDLSEIFYKFARPHQLRYLSPIREFIVKKVDAFIWIMGSLNTRTLYGVDPARMAVTARSQEKLQRIFLKRERKGRLRWSGCLYPTYASAQDAEMSLDDYEEFVYRACYCNRRDPIGAWRRIEREQARLVRKLNRLKKLRIVTKGTDL</sequence>
<keyword evidence="6" id="KW-0645">Protease</keyword>
<comment type="cofactor">
    <cofactor evidence="3">
        <name>Zn(2+)</name>
        <dbReference type="ChEBI" id="CHEBI:29105"/>
    </cofactor>
</comment>
<evidence type="ECO:0000256" key="9">
    <source>
        <dbReference type="ARBA" id="ARBA00023049"/>
    </source>
</evidence>
<dbReference type="Gene3D" id="3.40.1830.10">
    <property type="entry name" value="Thermophilic metalloprotease (M29)"/>
    <property type="match status" value="1"/>
</dbReference>
<dbReference type="InterPro" id="IPR035097">
    <property type="entry name" value="M29_N-terminal"/>
</dbReference>
<evidence type="ECO:0000256" key="1">
    <source>
        <dbReference type="ARBA" id="ARBA00001941"/>
    </source>
</evidence>
<keyword evidence="9" id="KW-0482">Metalloprotease</keyword>
<evidence type="ECO:0000256" key="6">
    <source>
        <dbReference type="ARBA" id="ARBA00022670"/>
    </source>
</evidence>
<comment type="caution">
    <text evidence="10">The sequence shown here is derived from an EMBL/GenBank/DDBJ whole genome shotgun (WGS) entry which is preliminary data.</text>
</comment>
<reference evidence="10 11" key="1">
    <citation type="submission" date="2018-06" db="EMBL/GenBank/DDBJ databases">
        <title>Extensive metabolic versatility and redundancy in microbially diverse, dynamic hydrothermal sediments.</title>
        <authorList>
            <person name="Dombrowski N."/>
            <person name="Teske A."/>
            <person name="Baker B.J."/>
        </authorList>
    </citation>
    <scope>NUCLEOTIDE SEQUENCE [LARGE SCALE GENOMIC DNA]</scope>
    <source>
        <strain evidence="10">B36_G15</strain>
    </source>
</reference>
<keyword evidence="5 10" id="KW-0031">Aminopeptidase</keyword>
<protein>
    <submittedName>
        <fullName evidence="10">Aminopeptidase</fullName>
    </submittedName>
</protein>
<evidence type="ECO:0000313" key="11">
    <source>
        <dbReference type="Proteomes" id="UP000268469"/>
    </source>
</evidence>